<feature type="region of interest" description="Disordered" evidence="1">
    <location>
        <begin position="1"/>
        <end position="21"/>
    </location>
</feature>
<reference evidence="2" key="1">
    <citation type="submission" date="2015-12" db="EMBL/GenBank/DDBJ databases">
        <title>Update maize B73 reference genome by single molecule sequencing technologies.</title>
        <authorList>
            <consortium name="Maize Genome Sequencing Project"/>
            <person name="Ware D."/>
        </authorList>
    </citation>
    <scope>NUCLEOTIDE SEQUENCE [LARGE SCALE GENOMIC DNA]</scope>
    <source>
        <tissue evidence="2">Seedling</tissue>
    </source>
</reference>
<evidence type="ECO:0000313" key="2">
    <source>
        <dbReference type="EMBL" id="ONM59295.1"/>
    </source>
</evidence>
<organism evidence="2">
    <name type="scientific">Zea mays</name>
    <name type="common">Maize</name>
    <dbReference type="NCBI Taxonomy" id="4577"/>
    <lineage>
        <taxon>Eukaryota</taxon>
        <taxon>Viridiplantae</taxon>
        <taxon>Streptophyta</taxon>
        <taxon>Embryophyta</taxon>
        <taxon>Tracheophyta</taxon>
        <taxon>Spermatophyta</taxon>
        <taxon>Magnoliopsida</taxon>
        <taxon>Liliopsida</taxon>
        <taxon>Poales</taxon>
        <taxon>Poaceae</taxon>
        <taxon>PACMAD clade</taxon>
        <taxon>Panicoideae</taxon>
        <taxon>Andropogonodae</taxon>
        <taxon>Andropogoneae</taxon>
        <taxon>Tripsacinae</taxon>
        <taxon>Zea</taxon>
    </lineage>
</organism>
<proteinExistence type="predicted"/>
<protein>
    <submittedName>
        <fullName evidence="2">Uncharacterized protein</fullName>
    </submittedName>
</protein>
<gene>
    <name evidence="2" type="ORF">ZEAMMB73_Zm00001d022000</name>
</gene>
<dbReference type="EMBL" id="CM007650">
    <property type="protein sequence ID" value="ONM59295.1"/>
    <property type="molecule type" value="Genomic_DNA"/>
</dbReference>
<feature type="compositionally biased region" description="Basic and acidic residues" evidence="1">
    <location>
        <begin position="1"/>
        <end position="12"/>
    </location>
</feature>
<evidence type="ECO:0000256" key="1">
    <source>
        <dbReference type="SAM" id="MobiDB-lite"/>
    </source>
</evidence>
<dbReference type="AlphaFoldDB" id="A0A1D6IIH9"/>
<accession>A0A1D6IIH9</accession>
<name>A0A1D6IIH9_MAIZE</name>
<sequence length="34" mass="3935">MVKCERETRKETCPGPKSPAILNTIDRRKKHVLV</sequence>